<dbReference type="SUPFAM" id="SSF56918">
    <property type="entry name" value="Light-harvesting complex subunits"/>
    <property type="match status" value="1"/>
</dbReference>
<dbReference type="PROSITE" id="PS00969">
    <property type="entry name" value="ANTENNA_COMP_BETA"/>
    <property type="match status" value="1"/>
</dbReference>
<evidence type="ECO:0000256" key="5">
    <source>
        <dbReference type="ARBA" id="ARBA00022475"/>
    </source>
</evidence>
<dbReference type="InterPro" id="IPR000066">
    <property type="entry name" value="Antenna_a/b"/>
</dbReference>
<comment type="subunit">
    <text evidence="4">The core complex is formed by different alpha and beta chains, binding bacteriochlorophyll molecules, and arranged most probably in tetrameric structures disposed around the reaction center. The non-pigmented gamma chains may constitute additional components.</text>
</comment>
<protein>
    <submittedName>
        <fullName evidence="18">Light-harvesting complex 1 beta chain</fullName>
    </submittedName>
</protein>
<dbReference type="InterPro" id="IPR002362">
    <property type="entry name" value="LHB-1/5"/>
</dbReference>
<gene>
    <name evidence="18" type="ORF">BXY53_1852</name>
</gene>
<evidence type="ECO:0000313" key="18">
    <source>
        <dbReference type="EMBL" id="RIA56743.1"/>
    </source>
</evidence>
<dbReference type="GO" id="GO:0046872">
    <property type="term" value="F:metal ion binding"/>
    <property type="evidence" value="ECO:0007669"/>
    <property type="project" value="UniProtKB-KW"/>
</dbReference>
<evidence type="ECO:0000256" key="7">
    <source>
        <dbReference type="ARBA" id="ARBA00022549"/>
    </source>
</evidence>
<comment type="caution">
    <text evidence="18">The sequence shown here is derived from an EMBL/GenBank/DDBJ whole genome shotgun (WGS) entry which is preliminary data.</text>
</comment>
<feature type="domain" description="Antenna complex alpha/beta subunit" evidence="17">
    <location>
        <begin position="15"/>
        <end position="47"/>
    </location>
</feature>
<keyword evidence="19" id="KW-1185">Reference proteome</keyword>
<evidence type="ECO:0000256" key="11">
    <source>
        <dbReference type="ARBA" id="ARBA00022956"/>
    </source>
</evidence>
<dbReference type="InterPro" id="IPR023623">
    <property type="entry name" value="Antenna_beta_CS"/>
</dbReference>
<evidence type="ECO:0000256" key="8">
    <source>
        <dbReference type="ARBA" id="ARBA00022692"/>
    </source>
</evidence>
<dbReference type="GO" id="GO:0030077">
    <property type="term" value="C:plasma membrane light-harvesting complex"/>
    <property type="evidence" value="ECO:0007669"/>
    <property type="project" value="InterPro"/>
</dbReference>
<evidence type="ECO:0000256" key="16">
    <source>
        <dbReference type="SAM" id="Phobius"/>
    </source>
</evidence>
<dbReference type="AlphaFoldDB" id="A0A397Q6Z6"/>
<comment type="subcellular location">
    <subcellularLocation>
        <location evidence="2">Cell inner membrane</location>
        <topology evidence="2">Single-pass type II membrane protein</topology>
    </subcellularLocation>
</comment>
<evidence type="ECO:0000256" key="6">
    <source>
        <dbReference type="ARBA" id="ARBA00022494"/>
    </source>
</evidence>
<keyword evidence="6" id="KW-0148">Chlorophyll</keyword>
<dbReference type="Gene3D" id="1.20.5.250">
    <property type="match status" value="1"/>
</dbReference>
<keyword evidence="9" id="KW-0479">Metal-binding</keyword>
<dbReference type="InterPro" id="IPR035889">
    <property type="entry name" value="Light-harvesting_complex"/>
</dbReference>
<evidence type="ECO:0000256" key="3">
    <source>
        <dbReference type="ARBA" id="ARBA00011052"/>
    </source>
</evidence>
<evidence type="ECO:0000259" key="17">
    <source>
        <dbReference type="Pfam" id="PF00556"/>
    </source>
</evidence>
<dbReference type="RefSeq" id="WP_119061508.1">
    <property type="nucleotide sequence ID" value="NZ_QXDF01000001.1"/>
</dbReference>
<dbReference type="EMBL" id="QXDF01000001">
    <property type="protein sequence ID" value="RIA56743.1"/>
    <property type="molecule type" value="Genomic_DNA"/>
</dbReference>
<keyword evidence="10" id="KW-0460">Magnesium</keyword>
<keyword evidence="7" id="KW-0042">Antenna complex</keyword>
<evidence type="ECO:0000256" key="13">
    <source>
        <dbReference type="ARBA" id="ARBA00022991"/>
    </source>
</evidence>
<dbReference type="InterPro" id="IPR023624">
    <property type="entry name" value="Antenna_beta_dom_sf"/>
</dbReference>
<dbReference type="NCBIfam" id="NF040862">
    <property type="entry name" value="pufB_517_ASD"/>
    <property type="match status" value="1"/>
</dbReference>
<reference evidence="18 19" key="1">
    <citation type="submission" date="2018-08" db="EMBL/GenBank/DDBJ databases">
        <title>Genomic Encyclopedia of Archaeal and Bacterial Type Strains, Phase II (KMG-II): from individual species to whole genera.</title>
        <authorList>
            <person name="Goeker M."/>
        </authorList>
    </citation>
    <scope>NUCLEOTIDE SEQUENCE [LARGE SCALE GENOMIC DNA]</scope>
    <source>
        <strain evidence="18 19">DSM 5002</strain>
    </source>
</reference>
<evidence type="ECO:0000256" key="9">
    <source>
        <dbReference type="ARBA" id="ARBA00022723"/>
    </source>
</evidence>
<evidence type="ECO:0000256" key="4">
    <source>
        <dbReference type="ARBA" id="ARBA00011367"/>
    </source>
</evidence>
<accession>A0A397Q6Z6</accession>
<dbReference type="GO" id="GO:0042314">
    <property type="term" value="F:bacteriochlorophyll binding"/>
    <property type="evidence" value="ECO:0007669"/>
    <property type="project" value="UniProtKB-KW"/>
</dbReference>
<keyword evidence="11" id="KW-0076">Bacteriochlorophyll</keyword>
<dbReference type="PRINTS" id="PR00674">
    <property type="entry name" value="LIGHTHARVSTB"/>
</dbReference>
<comment type="function">
    <text evidence="1">Antenna complexes are light-harvesting systems, which transfer the excitation energy to the reaction centers.</text>
</comment>
<sequence>MADRDKSLSGLSEDEAKEFHSIFVISFIAFTVIALIAHLLVWNWRPWGWAHIEQAGAHMNDATLAVAQAAQFLV</sequence>
<proteinExistence type="inferred from homology"/>
<dbReference type="Proteomes" id="UP000266273">
    <property type="component" value="Unassembled WGS sequence"/>
</dbReference>
<keyword evidence="8 16" id="KW-0812">Transmembrane</keyword>
<evidence type="ECO:0000256" key="10">
    <source>
        <dbReference type="ARBA" id="ARBA00022842"/>
    </source>
</evidence>
<name>A0A397Q6Z6_9HYPH</name>
<dbReference type="GO" id="GO:0005886">
    <property type="term" value="C:plasma membrane"/>
    <property type="evidence" value="ECO:0007669"/>
    <property type="project" value="UniProtKB-SubCell"/>
</dbReference>
<keyword evidence="14 16" id="KW-0472">Membrane</keyword>
<keyword evidence="12 16" id="KW-1133">Transmembrane helix</keyword>
<evidence type="ECO:0000313" key="19">
    <source>
        <dbReference type="Proteomes" id="UP000266273"/>
    </source>
</evidence>
<dbReference type="Pfam" id="PF00556">
    <property type="entry name" value="LHC"/>
    <property type="match status" value="1"/>
</dbReference>
<dbReference type="OrthoDB" id="7391998at2"/>
<evidence type="ECO:0000256" key="1">
    <source>
        <dbReference type="ARBA" id="ARBA00002455"/>
    </source>
</evidence>
<evidence type="ECO:0000256" key="14">
    <source>
        <dbReference type="ARBA" id="ARBA00023136"/>
    </source>
</evidence>
<evidence type="ECO:0000256" key="2">
    <source>
        <dbReference type="ARBA" id="ARBA00004249"/>
    </source>
</evidence>
<evidence type="ECO:0000256" key="15">
    <source>
        <dbReference type="ARBA" id="ARBA00023243"/>
    </source>
</evidence>
<keyword evidence="15" id="KW-0437">Light-harvesting polypeptide</keyword>
<feature type="transmembrane region" description="Helical" evidence="16">
    <location>
        <begin position="20"/>
        <end position="42"/>
    </location>
</feature>
<keyword evidence="5" id="KW-1003">Cell membrane</keyword>
<comment type="similarity">
    <text evidence="3">Belongs to the antenna complex beta subunit family.</text>
</comment>
<evidence type="ECO:0000256" key="12">
    <source>
        <dbReference type="ARBA" id="ARBA00022989"/>
    </source>
</evidence>
<keyword evidence="13" id="KW-0157">Chromophore</keyword>
<organism evidence="18 19">
    <name type="scientific">Dichotomicrobium thermohalophilum</name>
    <dbReference type="NCBI Taxonomy" id="933063"/>
    <lineage>
        <taxon>Bacteria</taxon>
        <taxon>Pseudomonadati</taxon>
        <taxon>Pseudomonadota</taxon>
        <taxon>Alphaproteobacteria</taxon>
        <taxon>Hyphomicrobiales</taxon>
        <taxon>Hyphomicrobiaceae</taxon>
        <taxon>Dichotomicrobium</taxon>
    </lineage>
</organism>
<dbReference type="GO" id="GO:0019684">
    <property type="term" value="P:photosynthesis, light reaction"/>
    <property type="evidence" value="ECO:0007669"/>
    <property type="project" value="InterPro"/>
</dbReference>